<dbReference type="CDD" id="cd06661">
    <property type="entry name" value="GGCT_like"/>
    <property type="match status" value="1"/>
</dbReference>
<dbReference type="InterPro" id="IPR036568">
    <property type="entry name" value="GGCT-like_sf"/>
</dbReference>
<gene>
    <name evidence="2" type="ORF">GCM10022394_05600</name>
</gene>
<dbReference type="EMBL" id="BAABCX010000001">
    <property type="protein sequence ID" value="GAA3529263.1"/>
    <property type="molecule type" value="Genomic_DNA"/>
</dbReference>
<evidence type="ECO:0000313" key="2">
    <source>
        <dbReference type="EMBL" id="GAA3529263.1"/>
    </source>
</evidence>
<accession>A0ABP6V5D4</accession>
<dbReference type="RefSeq" id="WP_344954503.1">
    <property type="nucleotide sequence ID" value="NZ_BAABCX010000001.1"/>
</dbReference>
<evidence type="ECO:0008006" key="4">
    <source>
        <dbReference type="Google" id="ProtNLM"/>
    </source>
</evidence>
<organism evidence="2 3">
    <name type="scientific">Zobellella aerophila</name>
    <dbReference type="NCBI Taxonomy" id="870480"/>
    <lineage>
        <taxon>Bacteria</taxon>
        <taxon>Pseudomonadati</taxon>
        <taxon>Pseudomonadota</taxon>
        <taxon>Gammaproteobacteria</taxon>
        <taxon>Aeromonadales</taxon>
        <taxon>Aeromonadaceae</taxon>
        <taxon>Zobellella</taxon>
    </lineage>
</organism>
<sequence>MKYFAYGSNMSLARLRERVPSARKMGTYTLRRHVLRFHKRSRDGSAKCDAYATNEDGDYVLGVLFDISEADKKALDGAEGLGRGYNEKKVIVVGQDGSVVLAITYYATHIDDALAPYCWYKTHVLLGAREAGLPTAYIRQIEAVAALEDPDRERERRELAIYS</sequence>
<keyword evidence="1" id="KW-0456">Lyase</keyword>
<name>A0ABP6V5D4_9GAMM</name>
<dbReference type="PANTHER" id="PTHR12935:SF0">
    <property type="entry name" value="GAMMA-GLUTAMYLCYCLOTRANSFERASE"/>
    <property type="match status" value="1"/>
</dbReference>
<proteinExistence type="predicted"/>
<reference evidence="3" key="1">
    <citation type="journal article" date="2019" name="Int. J. Syst. Evol. Microbiol.">
        <title>The Global Catalogue of Microorganisms (GCM) 10K type strain sequencing project: providing services to taxonomists for standard genome sequencing and annotation.</title>
        <authorList>
            <consortium name="The Broad Institute Genomics Platform"/>
            <consortium name="The Broad Institute Genome Sequencing Center for Infectious Disease"/>
            <person name="Wu L."/>
            <person name="Ma J."/>
        </authorList>
    </citation>
    <scope>NUCLEOTIDE SEQUENCE [LARGE SCALE GENOMIC DNA]</scope>
    <source>
        <strain evidence="3">JCM 17110</strain>
    </source>
</reference>
<dbReference type="Pfam" id="PF13772">
    <property type="entry name" value="AIG2_2"/>
    <property type="match status" value="1"/>
</dbReference>
<dbReference type="Proteomes" id="UP001500795">
    <property type="component" value="Unassembled WGS sequence"/>
</dbReference>
<evidence type="ECO:0000256" key="1">
    <source>
        <dbReference type="ARBA" id="ARBA00023239"/>
    </source>
</evidence>
<keyword evidence="3" id="KW-1185">Reference proteome</keyword>
<dbReference type="InterPro" id="IPR017939">
    <property type="entry name" value="G-Glutamylcylcotransferase"/>
</dbReference>
<comment type="caution">
    <text evidence="2">The sequence shown here is derived from an EMBL/GenBank/DDBJ whole genome shotgun (WGS) entry which is preliminary data.</text>
</comment>
<dbReference type="InterPro" id="IPR013024">
    <property type="entry name" value="GGCT-like"/>
</dbReference>
<dbReference type="Gene3D" id="3.10.490.10">
    <property type="entry name" value="Gamma-glutamyl cyclotransferase-like"/>
    <property type="match status" value="1"/>
</dbReference>
<evidence type="ECO:0000313" key="3">
    <source>
        <dbReference type="Proteomes" id="UP001500795"/>
    </source>
</evidence>
<dbReference type="PANTHER" id="PTHR12935">
    <property type="entry name" value="GAMMA-GLUTAMYLCYCLOTRANSFERASE"/>
    <property type="match status" value="1"/>
</dbReference>
<dbReference type="SUPFAM" id="SSF110857">
    <property type="entry name" value="Gamma-glutamyl cyclotransferase-like"/>
    <property type="match status" value="1"/>
</dbReference>
<protein>
    <recommendedName>
        <fullName evidence="4">Gamma-glutamylcyclotransferase</fullName>
    </recommendedName>
</protein>